<reference evidence="2 3" key="1">
    <citation type="submission" date="2019-06" db="EMBL/GenBank/DDBJ databases">
        <title>A chromosomal-level reference genome of Carpinus fangiana (Coryloideae, Betulaceae).</title>
        <authorList>
            <person name="Yang X."/>
            <person name="Wang Z."/>
            <person name="Zhang L."/>
            <person name="Hao G."/>
            <person name="Liu J."/>
            <person name="Yang Y."/>
        </authorList>
    </citation>
    <scope>NUCLEOTIDE SEQUENCE [LARGE SCALE GENOMIC DNA]</scope>
    <source>
        <strain evidence="2">Cfa_2016G</strain>
        <tissue evidence="2">Leaf</tissue>
    </source>
</reference>
<name>A0A5N6R9I6_9ROSI</name>
<feature type="chain" id="PRO_5024439642" description="Late nodulin" evidence="1">
    <location>
        <begin position="29"/>
        <end position="51"/>
    </location>
</feature>
<sequence length="51" mass="5821">MEKLVQFAIMVMIVFLLIMFTAVPTTEAYKLEMLHCPCAKIPLCYLKGVNN</sequence>
<keyword evidence="1" id="KW-0732">Signal</keyword>
<accession>A0A5N6R9I6</accession>
<dbReference type="EMBL" id="CM017326">
    <property type="protein sequence ID" value="KAE8075592.1"/>
    <property type="molecule type" value="Genomic_DNA"/>
</dbReference>
<organism evidence="2 3">
    <name type="scientific">Carpinus fangiana</name>
    <dbReference type="NCBI Taxonomy" id="176857"/>
    <lineage>
        <taxon>Eukaryota</taxon>
        <taxon>Viridiplantae</taxon>
        <taxon>Streptophyta</taxon>
        <taxon>Embryophyta</taxon>
        <taxon>Tracheophyta</taxon>
        <taxon>Spermatophyta</taxon>
        <taxon>Magnoliopsida</taxon>
        <taxon>eudicotyledons</taxon>
        <taxon>Gunneridae</taxon>
        <taxon>Pentapetalae</taxon>
        <taxon>rosids</taxon>
        <taxon>fabids</taxon>
        <taxon>Fagales</taxon>
        <taxon>Betulaceae</taxon>
        <taxon>Carpinus</taxon>
    </lineage>
</organism>
<dbReference type="AlphaFoldDB" id="A0A5N6R9I6"/>
<gene>
    <name evidence="2" type="ORF">FH972_014289</name>
</gene>
<feature type="signal peptide" evidence="1">
    <location>
        <begin position="1"/>
        <end position="28"/>
    </location>
</feature>
<protein>
    <recommendedName>
        <fullName evidence="4">Late nodulin</fullName>
    </recommendedName>
</protein>
<keyword evidence="3" id="KW-1185">Reference proteome</keyword>
<evidence type="ECO:0000313" key="2">
    <source>
        <dbReference type="EMBL" id="KAE8075592.1"/>
    </source>
</evidence>
<evidence type="ECO:0000256" key="1">
    <source>
        <dbReference type="SAM" id="SignalP"/>
    </source>
</evidence>
<dbReference type="Proteomes" id="UP000327013">
    <property type="component" value="Chromosome 6"/>
</dbReference>
<evidence type="ECO:0000313" key="3">
    <source>
        <dbReference type="Proteomes" id="UP000327013"/>
    </source>
</evidence>
<evidence type="ECO:0008006" key="4">
    <source>
        <dbReference type="Google" id="ProtNLM"/>
    </source>
</evidence>
<proteinExistence type="predicted"/>